<evidence type="ECO:0000313" key="4">
    <source>
        <dbReference type="Proteomes" id="UP000007350"/>
    </source>
</evidence>
<dbReference type="Proteomes" id="UP000007350">
    <property type="component" value="Unassembled WGS sequence"/>
</dbReference>
<gene>
    <name evidence="3" type="ORF">MOQ_007916</name>
</gene>
<comment type="caution">
    <text evidence="3">The sequence shown here is derived from an EMBL/GenBank/DDBJ whole genome shotgun (WGS) entry which is preliminary data.</text>
</comment>
<proteinExistence type="predicted"/>
<organism evidence="3 4">
    <name type="scientific">Trypanosoma cruzi marinkellei</name>
    <dbReference type="NCBI Taxonomy" id="85056"/>
    <lineage>
        <taxon>Eukaryota</taxon>
        <taxon>Discoba</taxon>
        <taxon>Euglenozoa</taxon>
        <taxon>Kinetoplastea</taxon>
        <taxon>Metakinetoplastina</taxon>
        <taxon>Trypanosomatida</taxon>
        <taxon>Trypanosomatidae</taxon>
        <taxon>Trypanosoma</taxon>
        <taxon>Schizotrypanum</taxon>
    </lineage>
</organism>
<feature type="region of interest" description="Disordered" evidence="1">
    <location>
        <begin position="132"/>
        <end position="269"/>
    </location>
</feature>
<feature type="non-terminal residue" evidence="3">
    <location>
        <position position="269"/>
    </location>
</feature>
<evidence type="ECO:0000313" key="3">
    <source>
        <dbReference type="EMBL" id="EKF28339.1"/>
    </source>
</evidence>
<dbReference type="GO" id="GO:0004308">
    <property type="term" value="F:exo-alpha-sialidase activity"/>
    <property type="evidence" value="ECO:0007669"/>
    <property type="project" value="InterPro"/>
</dbReference>
<dbReference type="AlphaFoldDB" id="K2MRP6"/>
<keyword evidence="4" id="KW-1185">Reference proteome</keyword>
<feature type="non-terminal residue" evidence="3">
    <location>
        <position position="1"/>
    </location>
</feature>
<dbReference type="InterPro" id="IPR055239">
    <property type="entry name" value="TS_C"/>
</dbReference>
<dbReference type="EMBL" id="AHKC01015968">
    <property type="protein sequence ID" value="EKF28339.1"/>
    <property type="molecule type" value="Genomic_DNA"/>
</dbReference>
<feature type="compositionally biased region" description="Polar residues" evidence="1">
    <location>
        <begin position="255"/>
        <end position="269"/>
    </location>
</feature>
<evidence type="ECO:0000259" key="2">
    <source>
        <dbReference type="Pfam" id="PF22925"/>
    </source>
</evidence>
<accession>K2MRP6</accession>
<dbReference type="InterPro" id="IPR013320">
    <property type="entry name" value="ConA-like_dom_sf"/>
</dbReference>
<dbReference type="Gene3D" id="2.60.120.200">
    <property type="match status" value="1"/>
</dbReference>
<feature type="compositionally biased region" description="Low complexity" evidence="1">
    <location>
        <begin position="195"/>
        <end position="209"/>
    </location>
</feature>
<feature type="compositionally biased region" description="Low complexity" evidence="1">
    <location>
        <begin position="147"/>
        <end position="158"/>
    </location>
</feature>
<dbReference type="PRINTS" id="PR01803">
    <property type="entry name" value="TCSIALIDASE"/>
</dbReference>
<reference evidence="3 4" key="1">
    <citation type="journal article" date="2012" name="BMC Genomics">
        <title>Comparative genomic analysis of human infective Trypanosoma cruzi lineages with the bat-restricted subspecies T. cruzi marinkellei.</title>
        <authorList>
            <person name="Franzen O."/>
            <person name="Talavera-Lopez C."/>
            <person name="Ochaya S."/>
            <person name="Butler C.E."/>
            <person name="Messenger L.A."/>
            <person name="Lewis M.D."/>
            <person name="Llewellyn M.S."/>
            <person name="Marinkelle C.J."/>
            <person name="Tyler K.M."/>
            <person name="Miles M.A."/>
            <person name="Andersson B."/>
        </authorList>
    </citation>
    <scope>NUCLEOTIDE SEQUENCE [LARGE SCALE GENOMIC DNA]</scope>
    <source>
        <strain evidence="3 4">B7</strain>
    </source>
</reference>
<dbReference type="SUPFAM" id="SSF49899">
    <property type="entry name" value="Concanavalin A-like lectins/glucanases"/>
    <property type="match status" value="1"/>
</dbReference>
<protein>
    <submittedName>
        <fullName evidence="3">Trans-sialidase, putative</fullName>
    </submittedName>
</protein>
<dbReference type="InterPro" id="IPR008377">
    <property type="entry name" value="Sialidase_trypan"/>
</dbReference>
<sequence length="269" mass="27621">SSTLHSEADTTQYQVAIVLQNGTQGSLYVDGKRVGEQCELENKKDKNVSHFYIGGDGSNTGSQEGVSVTVTNVLLYNRPLDEAEITALNAKLSISKPTVVTPLPGVTHSHELTEPVVQETVPPNIIDGHQQTAKTSLKTSKDAGNGAASASAVSTVTTPLGEKDSVNPLAPRTSPGGHPNVGGDTVQVDGSPQSTAANVNAADTNAPTTKGALQGGPEVTHEVGARTGGNEDATGTTNGQEEQPIDSQDRDVNATALSSSLGNFSQGNN</sequence>
<name>K2MRP6_TRYCR</name>
<dbReference type="Pfam" id="PF22925">
    <property type="entry name" value="TS_C"/>
    <property type="match status" value="1"/>
</dbReference>
<feature type="domain" description="Trans-sialidase C-terminal" evidence="2">
    <location>
        <begin position="9"/>
        <end position="82"/>
    </location>
</feature>
<dbReference type="OrthoDB" id="255189at2759"/>
<evidence type="ECO:0000256" key="1">
    <source>
        <dbReference type="SAM" id="MobiDB-lite"/>
    </source>
</evidence>